<keyword evidence="2" id="KW-0479">Metal-binding</keyword>
<dbReference type="InterPro" id="IPR001650">
    <property type="entry name" value="Helicase_C-like"/>
</dbReference>
<evidence type="ECO:0000313" key="7">
    <source>
        <dbReference type="Proteomes" id="UP000419017"/>
    </source>
</evidence>
<evidence type="ECO:0000259" key="4">
    <source>
        <dbReference type="PROSITE" id="PS51192"/>
    </source>
</evidence>
<dbReference type="GO" id="GO:0008270">
    <property type="term" value="F:zinc ion binding"/>
    <property type="evidence" value="ECO:0007669"/>
    <property type="project" value="UniProtKB-KW"/>
</dbReference>
<evidence type="ECO:0000259" key="5">
    <source>
        <dbReference type="PROSITE" id="PS51194"/>
    </source>
</evidence>
<dbReference type="Gene3D" id="3.40.50.300">
    <property type="entry name" value="P-loop containing nucleotide triphosphate hydrolases"/>
    <property type="match status" value="1"/>
</dbReference>
<dbReference type="InterPro" id="IPR007527">
    <property type="entry name" value="Znf_SWIM"/>
</dbReference>
<dbReference type="InterPro" id="IPR014001">
    <property type="entry name" value="Helicase_ATP-bd"/>
</dbReference>
<dbReference type="GO" id="GO:0005524">
    <property type="term" value="F:ATP binding"/>
    <property type="evidence" value="ECO:0007669"/>
    <property type="project" value="InterPro"/>
</dbReference>
<dbReference type="GO" id="GO:0004674">
    <property type="term" value="F:protein serine/threonine kinase activity"/>
    <property type="evidence" value="ECO:0007669"/>
    <property type="project" value="UniProtKB-KW"/>
</dbReference>
<keyword evidence="6" id="KW-0723">Serine/threonine-protein kinase</keyword>
<dbReference type="Pfam" id="PF00176">
    <property type="entry name" value="SNF2-rel_dom"/>
    <property type="match status" value="1"/>
</dbReference>
<evidence type="ECO:0000256" key="1">
    <source>
        <dbReference type="ARBA" id="ARBA00022801"/>
    </source>
</evidence>
<dbReference type="InterPro" id="IPR000330">
    <property type="entry name" value="SNF2_N"/>
</dbReference>
<feature type="domain" description="Helicase ATP-binding" evidence="4">
    <location>
        <begin position="579"/>
        <end position="736"/>
    </location>
</feature>
<dbReference type="Proteomes" id="UP000419017">
    <property type="component" value="Unassembled WGS sequence"/>
</dbReference>
<dbReference type="SMART" id="SM00490">
    <property type="entry name" value="HELICc"/>
    <property type="match status" value="1"/>
</dbReference>
<dbReference type="Gene3D" id="3.40.50.10810">
    <property type="entry name" value="Tandem AAA-ATPase domain"/>
    <property type="match status" value="1"/>
</dbReference>
<dbReference type="SMART" id="SM00487">
    <property type="entry name" value="DEXDc"/>
    <property type="match status" value="1"/>
</dbReference>
<gene>
    <name evidence="6" type="ORF">OMES3154_00257</name>
</gene>
<dbReference type="AlphaFoldDB" id="A0A6I8M9L4"/>
<keyword evidence="2" id="KW-0862">Zinc</keyword>
<reference evidence="6 7" key="1">
    <citation type="submission" date="2019-10" db="EMBL/GenBank/DDBJ databases">
        <authorList>
            <person name="Blom J."/>
        </authorList>
    </citation>
    <scope>NUCLEOTIDE SEQUENCE [LARGE SCALE GENOMIC DNA]</scope>
    <source>
        <strain evidence="6 7">ES3154-GLU</strain>
    </source>
</reference>
<keyword evidence="6" id="KW-0418">Kinase</keyword>
<organism evidence="6 7">
    <name type="scientific">Oceanivirga miroungae</name>
    <dbReference type="NCBI Taxonomy" id="1130046"/>
    <lineage>
        <taxon>Bacteria</taxon>
        <taxon>Fusobacteriati</taxon>
        <taxon>Fusobacteriota</taxon>
        <taxon>Fusobacteriia</taxon>
        <taxon>Fusobacteriales</taxon>
        <taxon>Leptotrichiaceae</taxon>
        <taxon>Oceanivirga</taxon>
    </lineage>
</organism>
<dbReference type="SUPFAM" id="SSF52540">
    <property type="entry name" value="P-loop containing nucleoside triphosphate hydrolases"/>
    <property type="match status" value="2"/>
</dbReference>
<dbReference type="InterPro" id="IPR038718">
    <property type="entry name" value="SNF2-like_sf"/>
</dbReference>
<evidence type="ECO:0000313" key="6">
    <source>
        <dbReference type="EMBL" id="VWL84985.1"/>
    </source>
</evidence>
<dbReference type="CDD" id="cd18793">
    <property type="entry name" value="SF2_C_SNF"/>
    <property type="match status" value="1"/>
</dbReference>
<dbReference type="PROSITE" id="PS51192">
    <property type="entry name" value="HELICASE_ATP_BIND_1"/>
    <property type="match status" value="1"/>
</dbReference>
<dbReference type="InterPro" id="IPR027417">
    <property type="entry name" value="P-loop_NTPase"/>
</dbReference>
<accession>A0A6I8M9L4</accession>
<sequence>MIEYKTKVYEKIARDSTNYKHMTSNKKRYEEDLMQFSIKKRGGYTYIVSKIVGIYDVESKVILDEKYNLYEVQCECPYNRKTAPCAHVIFNYFYAMNKKLQIGYEFPSKEELGDMDIYEYYRVKSYATLADFKIKNLIYDVTKSELHSSEEKAKLIPIIDESSISFKIGMDKLYSIKNITKNLLTPVLNGEMITFGKNLTLNMSEGNFDEFSQKLISLLFKYPSCIKGQYFIINKDTFDDILDLFLETEYDVFEKKENNLVLNTEKKGKNLSRIYISSDFKARPYVSKRNAYAFKGNKILYTNITEFESRLIREIQDFYIENEKLPQFIEYLGENLENIQIKDVEKYVSDSKVSIYCDIDDNDNILIKITKDSDEIVKISKIESIFKILDITALYDFEFDKEYIIDKNKEKEIFLEKALVEISKVADVYLSEFMRNFKRTRKINLSVGVKPSSGLLELKFSSDEISDDEILNILNEYRLGKKYYKLKNGERFLIDVNQFQKIDEVLKDFGYEKADKSKSSKIKVPLFRMYQLDSLDSDAMAYEKNREIDKLFITEAEKMAERFNDILRDYQKDGVNWLLELRAKKLAGILADDMGLGKTLQIIAYLESIKRRRPCIIVTPASLLLNWVNEFKKFNSELEILPIYGQVSEREEAISKIKNQVVITTYDYLKKDIKKYEKKSFDTIILDEAQYIKNHKTLSSNSVKQIEVDYKIALTGTPIENSLSEIWSIFDFLMPGYLFNYSYFSRNYEKPIVLEADEKVSNRLLKMVKPFILRRLKKNVLLELPEKIEENFYVDMEKEQTKLYKANAIDAVKKISTLSSKDKMQVLAYITRLRQICIDPKLVYDNIFEVSPKIKTTIEIIKKSIENNRKVVVFSSFTKVLDLVIEECEKEKISYHLLTGETTKVNRAKLVESFDTDDVPLFLISLKAGGTGLNLTRASVVVHLDPWWNISSQNQATDRTHRIGQKEVVQVFNIITKNSIEEKIQKLQEKKKELSDTFVENSDGSFASMSKEDLIELFKV</sequence>
<feature type="domain" description="Helicase C-terminal" evidence="5">
    <location>
        <begin position="853"/>
        <end position="1010"/>
    </location>
</feature>
<keyword evidence="2" id="KW-0863">Zinc-finger</keyword>
<dbReference type="GO" id="GO:0016787">
    <property type="term" value="F:hydrolase activity"/>
    <property type="evidence" value="ECO:0007669"/>
    <property type="project" value="UniProtKB-KW"/>
</dbReference>
<dbReference type="CDD" id="cd18012">
    <property type="entry name" value="DEXQc_arch_SWI2_SNF2"/>
    <property type="match status" value="1"/>
</dbReference>
<dbReference type="EMBL" id="CABWIB010000001">
    <property type="protein sequence ID" value="VWL84985.1"/>
    <property type="molecule type" value="Genomic_DNA"/>
</dbReference>
<name>A0A6I8M9L4_9FUSO</name>
<dbReference type="Pfam" id="PF00271">
    <property type="entry name" value="Helicase_C"/>
    <property type="match status" value="1"/>
</dbReference>
<evidence type="ECO:0000259" key="3">
    <source>
        <dbReference type="PROSITE" id="PS50966"/>
    </source>
</evidence>
<dbReference type="PANTHER" id="PTHR10799">
    <property type="entry name" value="SNF2/RAD54 HELICASE FAMILY"/>
    <property type="match status" value="1"/>
</dbReference>
<protein>
    <submittedName>
        <fullName evidence="6">Non-specific serine/threonine protein kinase</fullName>
    </submittedName>
</protein>
<keyword evidence="7" id="KW-1185">Reference proteome</keyword>
<keyword evidence="1" id="KW-0378">Hydrolase</keyword>
<keyword evidence="6" id="KW-0808">Transferase</keyword>
<dbReference type="InterPro" id="IPR049730">
    <property type="entry name" value="SNF2/RAD54-like_C"/>
</dbReference>
<dbReference type="PROSITE" id="PS50966">
    <property type="entry name" value="ZF_SWIM"/>
    <property type="match status" value="1"/>
</dbReference>
<dbReference type="InterPro" id="IPR013663">
    <property type="entry name" value="Helicase_SWF/SNF/SWI_bac"/>
</dbReference>
<dbReference type="PROSITE" id="PS51194">
    <property type="entry name" value="HELICASE_CTER"/>
    <property type="match status" value="1"/>
</dbReference>
<feature type="domain" description="SWIM-type" evidence="3">
    <location>
        <begin position="59"/>
        <end position="96"/>
    </location>
</feature>
<dbReference type="RefSeq" id="WP_197271454.1">
    <property type="nucleotide sequence ID" value="NZ_CABWIB010000001.1"/>
</dbReference>
<evidence type="ECO:0000256" key="2">
    <source>
        <dbReference type="PROSITE-ProRule" id="PRU00325"/>
    </source>
</evidence>
<proteinExistence type="predicted"/>
<dbReference type="Pfam" id="PF08455">
    <property type="entry name" value="SNF2_assoc"/>
    <property type="match status" value="1"/>
</dbReference>